<evidence type="ECO:0000256" key="10">
    <source>
        <dbReference type="SAM" id="Phobius"/>
    </source>
</evidence>
<feature type="transmembrane region" description="Helical" evidence="10">
    <location>
        <begin position="543"/>
        <end position="565"/>
    </location>
</feature>
<keyword evidence="6" id="KW-0769">Symport</keyword>
<keyword evidence="4" id="KW-0762">Sugar transport</keyword>
<evidence type="ECO:0000256" key="8">
    <source>
        <dbReference type="ARBA" id="ARBA00023136"/>
    </source>
</evidence>
<dbReference type="Proteomes" id="UP000015105">
    <property type="component" value="Chromosome 2D"/>
</dbReference>
<dbReference type="AlphaFoldDB" id="A0A453DGG1"/>
<protein>
    <recommendedName>
        <fullName evidence="11">Major facilitator superfamily (MFS) profile domain-containing protein</fullName>
    </recommendedName>
</protein>
<dbReference type="InterPro" id="IPR050814">
    <property type="entry name" value="Myo-inositol_Transporter"/>
</dbReference>
<evidence type="ECO:0000256" key="6">
    <source>
        <dbReference type="ARBA" id="ARBA00022847"/>
    </source>
</evidence>
<evidence type="ECO:0000256" key="7">
    <source>
        <dbReference type="ARBA" id="ARBA00022989"/>
    </source>
</evidence>
<reference evidence="13" key="2">
    <citation type="journal article" date="2017" name="Nat. Plants">
        <title>The Aegilops tauschii genome reveals multiple impacts of transposons.</title>
        <authorList>
            <person name="Zhao G."/>
            <person name="Zou C."/>
            <person name="Li K."/>
            <person name="Wang K."/>
            <person name="Li T."/>
            <person name="Gao L."/>
            <person name="Zhang X."/>
            <person name="Wang H."/>
            <person name="Yang Z."/>
            <person name="Liu X."/>
            <person name="Jiang W."/>
            <person name="Mao L."/>
            <person name="Kong X."/>
            <person name="Jiao Y."/>
            <person name="Jia J."/>
        </authorList>
    </citation>
    <scope>NUCLEOTIDE SEQUENCE [LARGE SCALE GENOMIC DNA]</scope>
    <source>
        <strain evidence="13">cv. AL8/78</strain>
    </source>
</reference>
<dbReference type="GO" id="GO:0015293">
    <property type="term" value="F:symporter activity"/>
    <property type="evidence" value="ECO:0007669"/>
    <property type="project" value="UniProtKB-KW"/>
</dbReference>
<dbReference type="InterPro" id="IPR005828">
    <property type="entry name" value="MFS_sugar_transport-like"/>
</dbReference>
<evidence type="ECO:0000259" key="11">
    <source>
        <dbReference type="PROSITE" id="PS50850"/>
    </source>
</evidence>
<dbReference type="InterPro" id="IPR003663">
    <property type="entry name" value="Sugar/inositol_transpt"/>
</dbReference>
<dbReference type="InterPro" id="IPR036259">
    <property type="entry name" value="MFS_trans_sf"/>
</dbReference>
<name>A0A453DGG1_AEGTS</name>
<dbReference type="Gramene" id="AET2Gv21235100.4">
    <property type="protein sequence ID" value="AET2Gv21235100.4"/>
    <property type="gene ID" value="AET2Gv21235100"/>
</dbReference>
<dbReference type="Gene3D" id="1.20.1250.20">
    <property type="entry name" value="MFS general substrate transporter like domains"/>
    <property type="match status" value="1"/>
</dbReference>
<dbReference type="SUPFAM" id="SSF103473">
    <property type="entry name" value="MFS general substrate transporter"/>
    <property type="match status" value="1"/>
</dbReference>
<feature type="transmembrane region" description="Helical" evidence="10">
    <location>
        <begin position="260"/>
        <end position="285"/>
    </location>
</feature>
<comment type="subcellular location">
    <subcellularLocation>
        <location evidence="1">Membrane</location>
        <topology evidence="1">Multi-pass membrane protein</topology>
    </subcellularLocation>
</comment>
<dbReference type="PROSITE" id="PS00217">
    <property type="entry name" value="SUGAR_TRANSPORT_2"/>
    <property type="match status" value="1"/>
</dbReference>
<dbReference type="PROSITE" id="PS50850">
    <property type="entry name" value="MFS"/>
    <property type="match status" value="1"/>
</dbReference>
<evidence type="ECO:0000256" key="5">
    <source>
        <dbReference type="ARBA" id="ARBA00022692"/>
    </source>
</evidence>
<dbReference type="FunFam" id="1.20.1250.20:FF:000025">
    <property type="entry name" value="probable polyol transporter 4"/>
    <property type="match status" value="1"/>
</dbReference>
<dbReference type="Pfam" id="PF00083">
    <property type="entry name" value="Sugar_tr"/>
    <property type="match status" value="1"/>
</dbReference>
<dbReference type="GO" id="GO:0016020">
    <property type="term" value="C:membrane"/>
    <property type="evidence" value="ECO:0007669"/>
    <property type="project" value="UniProtKB-SubCell"/>
</dbReference>
<dbReference type="NCBIfam" id="TIGR00879">
    <property type="entry name" value="SP"/>
    <property type="match status" value="1"/>
</dbReference>
<keyword evidence="7 10" id="KW-1133">Transmembrane helix</keyword>
<dbReference type="PANTHER" id="PTHR48020">
    <property type="entry name" value="PROTON MYO-INOSITOL COTRANSPORTER"/>
    <property type="match status" value="1"/>
</dbReference>
<evidence type="ECO:0000256" key="4">
    <source>
        <dbReference type="ARBA" id="ARBA00022597"/>
    </source>
</evidence>
<feature type="transmembrane region" description="Helical" evidence="10">
    <location>
        <begin position="291"/>
        <end position="312"/>
    </location>
</feature>
<evidence type="ECO:0000256" key="2">
    <source>
        <dbReference type="ARBA" id="ARBA00010992"/>
    </source>
</evidence>
<feature type="domain" description="Major facilitator superfamily (MFS) profile" evidence="11">
    <location>
        <begin position="136"/>
        <end position="569"/>
    </location>
</feature>
<keyword evidence="3 9" id="KW-0813">Transport</keyword>
<feature type="transmembrane region" description="Helical" evidence="10">
    <location>
        <begin position="376"/>
        <end position="398"/>
    </location>
</feature>
<keyword evidence="13" id="KW-1185">Reference proteome</keyword>
<feature type="transmembrane region" description="Helical" evidence="10">
    <location>
        <begin position="203"/>
        <end position="225"/>
    </location>
</feature>
<feature type="transmembrane region" description="Helical" evidence="10">
    <location>
        <begin position="443"/>
        <end position="467"/>
    </location>
</feature>
<dbReference type="EnsemblPlants" id="AET2Gv21235100.4">
    <property type="protein sequence ID" value="AET2Gv21235100.4"/>
    <property type="gene ID" value="AET2Gv21235100"/>
</dbReference>
<reference evidence="13" key="1">
    <citation type="journal article" date="2014" name="Science">
        <title>Ancient hybridizations among the ancestral genomes of bread wheat.</title>
        <authorList>
            <consortium name="International Wheat Genome Sequencing Consortium,"/>
            <person name="Marcussen T."/>
            <person name="Sandve S.R."/>
            <person name="Heier L."/>
            <person name="Spannagl M."/>
            <person name="Pfeifer M."/>
            <person name="Jakobsen K.S."/>
            <person name="Wulff B.B."/>
            <person name="Steuernagel B."/>
            <person name="Mayer K.F."/>
            <person name="Olsen O.A."/>
        </authorList>
    </citation>
    <scope>NUCLEOTIDE SEQUENCE [LARGE SCALE GENOMIC DNA]</scope>
    <source>
        <strain evidence="13">cv. AL8/78</strain>
    </source>
</reference>
<dbReference type="PANTHER" id="PTHR48020:SF49">
    <property type="entry name" value="SUGAR TRANSPORTER"/>
    <property type="match status" value="1"/>
</dbReference>
<proteinExistence type="inferred from homology"/>
<reference evidence="12" key="5">
    <citation type="journal article" date="2021" name="G3 (Bethesda)">
        <title>Aegilops tauschii genome assembly Aet v5.0 features greater sequence contiguity and improved annotation.</title>
        <authorList>
            <person name="Wang L."/>
            <person name="Zhu T."/>
            <person name="Rodriguez J.C."/>
            <person name="Deal K.R."/>
            <person name="Dubcovsky J."/>
            <person name="McGuire P.E."/>
            <person name="Lux T."/>
            <person name="Spannagl M."/>
            <person name="Mayer K.F.X."/>
            <person name="Baldrich P."/>
            <person name="Meyers B.C."/>
            <person name="Huo N."/>
            <person name="Gu Y.Q."/>
            <person name="Zhou H."/>
            <person name="Devos K.M."/>
            <person name="Bennetzen J.L."/>
            <person name="Unver T."/>
            <person name="Budak H."/>
            <person name="Gulick P.J."/>
            <person name="Galiba G."/>
            <person name="Kalapos B."/>
            <person name="Nelson D.R."/>
            <person name="Li P."/>
            <person name="You F.M."/>
            <person name="Luo M.C."/>
            <person name="Dvorak J."/>
        </authorList>
    </citation>
    <scope>NUCLEOTIDE SEQUENCE [LARGE SCALE GENOMIC DNA]</scope>
    <source>
        <strain evidence="12">cv. AL8/78</strain>
    </source>
</reference>
<dbReference type="InterPro" id="IPR020846">
    <property type="entry name" value="MFS_dom"/>
</dbReference>
<feature type="transmembrane region" description="Helical" evidence="10">
    <location>
        <begin position="414"/>
        <end position="436"/>
    </location>
</feature>
<keyword evidence="5 10" id="KW-0812">Transmembrane</keyword>
<evidence type="ECO:0000313" key="13">
    <source>
        <dbReference type="Proteomes" id="UP000015105"/>
    </source>
</evidence>
<dbReference type="PROSITE" id="PS00216">
    <property type="entry name" value="SUGAR_TRANSPORT_1"/>
    <property type="match status" value="2"/>
</dbReference>
<accession>A0A453DGG1</accession>
<reference evidence="12" key="4">
    <citation type="submission" date="2019-03" db="UniProtKB">
        <authorList>
            <consortium name="EnsemblPlants"/>
        </authorList>
    </citation>
    <scope>IDENTIFICATION</scope>
</reference>
<dbReference type="PRINTS" id="PR00171">
    <property type="entry name" value="SUGRTRNSPORT"/>
</dbReference>
<feature type="transmembrane region" description="Helical" evidence="10">
    <location>
        <begin position="133"/>
        <end position="162"/>
    </location>
</feature>
<feature type="transmembrane region" description="Helical" evidence="10">
    <location>
        <begin position="174"/>
        <end position="191"/>
    </location>
</feature>
<evidence type="ECO:0000256" key="1">
    <source>
        <dbReference type="ARBA" id="ARBA00004141"/>
    </source>
</evidence>
<dbReference type="InterPro" id="IPR005829">
    <property type="entry name" value="Sugar_transporter_CS"/>
</dbReference>
<feature type="transmembrane region" description="Helical" evidence="10">
    <location>
        <begin position="473"/>
        <end position="495"/>
    </location>
</feature>
<organism evidence="12 13">
    <name type="scientific">Aegilops tauschii subsp. strangulata</name>
    <name type="common">Goatgrass</name>
    <dbReference type="NCBI Taxonomy" id="200361"/>
    <lineage>
        <taxon>Eukaryota</taxon>
        <taxon>Viridiplantae</taxon>
        <taxon>Streptophyta</taxon>
        <taxon>Embryophyta</taxon>
        <taxon>Tracheophyta</taxon>
        <taxon>Spermatophyta</taxon>
        <taxon>Magnoliopsida</taxon>
        <taxon>Liliopsida</taxon>
        <taxon>Poales</taxon>
        <taxon>Poaceae</taxon>
        <taxon>BOP clade</taxon>
        <taxon>Pooideae</taxon>
        <taxon>Triticodae</taxon>
        <taxon>Triticeae</taxon>
        <taxon>Triticinae</taxon>
        <taxon>Aegilops</taxon>
    </lineage>
</organism>
<comment type="similarity">
    <text evidence="2 9">Belongs to the major facilitator superfamily. Sugar transporter (TC 2.A.1.1) family.</text>
</comment>
<keyword evidence="8 10" id="KW-0472">Membrane</keyword>
<feature type="transmembrane region" description="Helical" evidence="10">
    <location>
        <begin position="515"/>
        <end position="537"/>
    </location>
</feature>
<evidence type="ECO:0000256" key="9">
    <source>
        <dbReference type="RuleBase" id="RU003346"/>
    </source>
</evidence>
<feature type="transmembrane region" description="Helical" evidence="10">
    <location>
        <begin position="231"/>
        <end position="248"/>
    </location>
</feature>
<evidence type="ECO:0000313" key="12">
    <source>
        <dbReference type="EnsemblPlants" id="AET2Gv21235100.4"/>
    </source>
</evidence>
<evidence type="ECO:0000256" key="3">
    <source>
        <dbReference type="ARBA" id="ARBA00022448"/>
    </source>
</evidence>
<sequence>NSVDATYTWFIFHVSWEMPCVKPVFSPLSQLAVKQVARYDYEIPRFLLLLVSHLPQIHGRRFCHSQSTLNLGRASMGLPGAGTAANGGGMAELLGRKSRYVRMDDVLPPDPEVEKEEGVGGGVRVRGGARRHVFFCSVFASLNHVLLGYDVGVMSGCIIFIQKDLHIDQVQQEVLVGCLSFISLLGSLAAGRTSDAIGRKRTIGLAAAIFQAGAAVMALAPSFAALMAGRLLAGVGIGFGLMVAPVYISEISPAALRGSLASLPEIFISFGILLGYVSNLAFAGLPDHVNWRVMLAAGILPSISVAYVLTVIPESPRWLVIQGRTGEARAVLLTVTDTEGEAQERLAEIEESARVTSAGKAVWREIMRPSPVIRRMLIAGLGVQFFQQATGIDALVYYSPTIFRDAGIATEGHLLAATVAVGLSKTIFIVIAILLVDHVGRKPLLLISTVGITACLAVLAATLSLLARGALPGGAAVALAIVTVCGFVAFFSVGIGPINMVLSSEIYPLRLRAQAVGLGLAVNRLTSGAVAMSFLSICNAASVAGAFTAFAAVSALSVAFVHWFVPETSGKTLEEIELLFGEAGGSRGVVELGDGEHLVHGRCEPDGRR</sequence>
<reference evidence="12" key="3">
    <citation type="journal article" date="2017" name="Nature">
        <title>Genome sequence of the progenitor of the wheat D genome Aegilops tauschii.</title>
        <authorList>
            <person name="Luo M.C."/>
            <person name="Gu Y.Q."/>
            <person name="Puiu D."/>
            <person name="Wang H."/>
            <person name="Twardziok S.O."/>
            <person name="Deal K.R."/>
            <person name="Huo N."/>
            <person name="Zhu T."/>
            <person name="Wang L."/>
            <person name="Wang Y."/>
            <person name="McGuire P.E."/>
            <person name="Liu S."/>
            <person name="Long H."/>
            <person name="Ramasamy R.K."/>
            <person name="Rodriguez J.C."/>
            <person name="Van S.L."/>
            <person name="Yuan L."/>
            <person name="Wang Z."/>
            <person name="Xia Z."/>
            <person name="Xiao L."/>
            <person name="Anderson O.D."/>
            <person name="Ouyang S."/>
            <person name="Liang Y."/>
            <person name="Zimin A.V."/>
            <person name="Pertea G."/>
            <person name="Qi P."/>
            <person name="Bennetzen J.L."/>
            <person name="Dai X."/>
            <person name="Dawson M.W."/>
            <person name="Muller H.G."/>
            <person name="Kugler K."/>
            <person name="Rivarola-Duarte L."/>
            <person name="Spannagl M."/>
            <person name="Mayer K.F.X."/>
            <person name="Lu F.H."/>
            <person name="Bevan M.W."/>
            <person name="Leroy P."/>
            <person name="Li P."/>
            <person name="You F.M."/>
            <person name="Sun Q."/>
            <person name="Liu Z."/>
            <person name="Lyons E."/>
            <person name="Wicker T."/>
            <person name="Salzberg S.L."/>
            <person name="Devos K.M."/>
            <person name="Dvorak J."/>
        </authorList>
    </citation>
    <scope>NUCLEOTIDE SEQUENCE [LARGE SCALE GENOMIC DNA]</scope>
    <source>
        <strain evidence="12">cv. AL8/78</strain>
    </source>
</reference>